<dbReference type="AlphaFoldDB" id="D7E936"/>
<dbReference type="CDD" id="cd13921">
    <property type="entry name" value="Amicyanin"/>
    <property type="match status" value="1"/>
</dbReference>
<dbReference type="SUPFAM" id="SSF49503">
    <property type="entry name" value="Cupredoxins"/>
    <property type="match status" value="1"/>
</dbReference>
<protein>
    <submittedName>
        <fullName evidence="2">Blue (Type 1) copper domain protein</fullName>
    </submittedName>
</protein>
<dbReference type="RefSeq" id="WP_013194551.1">
    <property type="nucleotide sequence ID" value="NC_014253.1"/>
</dbReference>
<dbReference type="HOGENOM" id="CLU_084115_2_1_2"/>
<dbReference type="Pfam" id="PF13473">
    <property type="entry name" value="Cupredoxin_1"/>
    <property type="match status" value="1"/>
</dbReference>
<feature type="domain" description="EfeO-type cupredoxin-like" evidence="1">
    <location>
        <begin position="25"/>
        <end position="117"/>
    </location>
</feature>
<organism evidence="2 3">
    <name type="scientific">Methanohalobium evestigatum (strain ATCC BAA-1072 / DSM 3721 / NBRC 107634 / OCM 161 / Z-7303)</name>
    <dbReference type="NCBI Taxonomy" id="644295"/>
    <lineage>
        <taxon>Archaea</taxon>
        <taxon>Methanobacteriati</taxon>
        <taxon>Methanobacteriota</taxon>
        <taxon>Stenosarchaea group</taxon>
        <taxon>Methanomicrobia</taxon>
        <taxon>Methanosarcinales</taxon>
        <taxon>Methanosarcinaceae</taxon>
        <taxon>Methanohalobium</taxon>
    </lineage>
</organism>
<dbReference type="OrthoDB" id="11836at2157"/>
<dbReference type="PROSITE" id="PS51257">
    <property type="entry name" value="PROKAR_LIPOPROTEIN"/>
    <property type="match status" value="1"/>
</dbReference>
<dbReference type="InterPro" id="IPR035668">
    <property type="entry name" value="Amicyanin"/>
</dbReference>
<reference evidence="2 3" key="1">
    <citation type="submission" date="2010-06" db="EMBL/GenBank/DDBJ databases">
        <title>Complete sequence chromosome of Methanohalobium evestigatum Z-7303.</title>
        <authorList>
            <consortium name="US DOE Joint Genome Institute"/>
            <person name="Lucas S."/>
            <person name="Copeland A."/>
            <person name="Lapidus A."/>
            <person name="Cheng J.-F."/>
            <person name="Bruce D."/>
            <person name="Goodwin L."/>
            <person name="Pitluck S."/>
            <person name="Saunders E."/>
            <person name="Detter J.C."/>
            <person name="Han C."/>
            <person name="Tapia R."/>
            <person name="Land M."/>
            <person name="Hauser L."/>
            <person name="Kyrpides N."/>
            <person name="Mikhailova N."/>
            <person name="Sieprawska-Lupa M."/>
            <person name="Whitman W.B."/>
            <person name="Anderson I."/>
            <person name="Woyke T."/>
        </authorList>
    </citation>
    <scope>NUCLEOTIDE SEQUENCE [LARGE SCALE GENOMIC DNA]</scope>
    <source>
        <strain evidence="3">ATCC BAA-1072 / DSM 3721 / NBRC 107634 / OCM 161 / Z-7303</strain>
    </source>
</reference>
<dbReference type="KEGG" id="mev:Metev_1102"/>
<evidence type="ECO:0000259" key="1">
    <source>
        <dbReference type="Pfam" id="PF13473"/>
    </source>
</evidence>
<name>D7E936_METEZ</name>
<accession>D7E936</accession>
<evidence type="ECO:0000313" key="3">
    <source>
        <dbReference type="Proteomes" id="UP000000391"/>
    </source>
</evidence>
<dbReference type="InterPro" id="IPR028096">
    <property type="entry name" value="EfeO_Cupredoxin"/>
</dbReference>
<dbReference type="Gene3D" id="2.60.40.420">
    <property type="entry name" value="Cupredoxins - blue copper proteins"/>
    <property type="match status" value="1"/>
</dbReference>
<dbReference type="PANTHER" id="PTHR36507">
    <property type="entry name" value="BLL1555 PROTEIN"/>
    <property type="match status" value="1"/>
</dbReference>
<dbReference type="InterPro" id="IPR008972">
    <property type="entry name" value="Cupredoxin"/>
</dbReference>
<dbReference type="PANTHER" id="PTHR36507:SF1">
    <property type="entry name" value="BLL1555 PROTEIN"/>
    <property type="match status" value="1"/>
</dbReference>
<dbReference type="STRING" id="644295.Metev_1102"/>
<dbReference type="InterPro" id="IPR052721">
    <property type="entry name" value="ET_Amicyanin"/>
</dbReference>
<dbReference type="Proteomes" id="UP000000391">
    <property type="component" value="Chromosome"/>
</dbReference>
<dbReference type="GeneID" id="9346734"/>
<proteinExistence type="predicted"/>
<gene>
    <name evidence="2" type="ordered locus">Metev_1102</name>
</gene>
<keyword evidence="3" id="KW-1185">Reference proteome</keyword>
<evidence type="ECO:0000313" key="2">
    <source>
        <dbReference type="EMBL" id="ADI73984.1"/>
    </source>
</evidence>
<sequence precursor="true">MKKLFMILAILISVFLAIGCAGNQQNGGTEDNGEDGAVETTNVIMEDIQFKPATIQISVGDTVTWTNEDSTEHTVTSDNFDSGNLEQGETFTHTFNEAGVYDYQCTIHPSMTGTVIVGDVDTGTGNTNNDGTGGY</sequence>
<dbReference type="EMBL" id="CP002069">
    <property type="protein sequence ID" value="ADI73984.1"/>
    <property type="molecule type" value="Genomic_DNA"/>
</dbReference>